<evidence type="ECO:0000313" key="3">
    <source>
        <dbReference type="Proteomes" id="UP000273734"/>
    </source>
</evidence>
<dbReference type="Pfam" id="PF13665">
    <property type="entry name" value="Tox-PAAR-like"/>
    <property type="match status" value="1"/>
</dbReference>
<accession>A0AB74D7C5</accession>
<evidence type="ECO:0000256" key="1">
    <source>
        <dbReference type="SAM" id="MobiDB-lite"/>
    </source>
</evidence>
<comment type="caution">
    <text evidence="2">The sequence shown here is derived from an EMBL/GenBank/DDBJ whole genome shotgun (WGS) entry which is preliminary data.</text>
</comment>
<dbReference type="EMBL" id="QTNY01000009">
    <property type="protein sequence ID" value="RQP78179.1"/>
    <property type="molecule type" value="Genomic_DNA"/>
</dbReference>
<protein>
    <submittedName>
        <fullName evidence="2">DUF4150 domain-containing protein</fullName>
    </submittedName>
</protein>
<feature type="compositionally biased region" description="Basic and acidic residues" evidence="1">
    <location>
        <begin position="310"/>
        <end position="324"/>
    </location>
</feature>
<dbReference type="AlphaFoldDB" id="A0AB74D7C5"/>
<evidence type="ECO:0000313" key="2">
    <source>
        <dbReference type="EMBL" id="RQP78179.1"/>
    </source>
</evidence>
<reference evidence="2 3" key="1">
    <citation type="submission" date="2018-08" db="EMBL/GenBank/DDBJ databases">
        <title>Comparative analysis of Burkholderia isolates from Puerto Rico.</title>
        <authorList>
            <person name="Hall C."/>
            <person name="Sahl J."/>
            <person name="Wagner D."/>
        </authorList>
    </citation>
    <scope>NUCLEOTIDE SEQUENCE [LARGE SCALE GENOMIC DNA]</scope>
    <source>
        <strain evidence="2 3">Bp8964</strain>
    </source>
</reference>
<name>A0AB74D7C5_9BURK</name>
<organism evidence="2 3">
    <name type="scientific">Burkholderia ubonensis</name>
    <dbReference type="NCBI Taxonomy" id="101571"/>
    <lineage>
        <taxon>Bacteria</taxon>
        <taxon>Pseudomonadati</taxon>
        <taxon>Pseudomonadota</taxon>
        <taxon>Betaproteobacteria</taxon>
        <taxon>Burkholderiales</taxon>
        <taxon>Burkholderiaceae</taxon>
        <taxon>Burkholderia</taxon>
        <taxon>Burkholderia cepacia complex</taxon>
    </lineage>
</organism>
<gene>
    <name evidence="2" type="ORF">DF015_15815</name>
</gene>
<feature type="region of interest" description="Disordered" evidence="1">
    <location>
        <begin position="283"/>
        <end position="324"/>
    </location>
</feature>
<proteinExistence type="predicted"/>
<sequence length="324" mass="35126">MADKTIARKASDWRVVSIVPDVCKTPMGGATPPVPYPVVAELKEAAFPAKTTRVNGEPIVLYNASKTPKTYGDEAGVADGVKSGTVGGDCWPIERSGTVRVESRYIVRQDDQFWMNGRQAGGSSQPRGWTKECVLKILCPTDKDKVKLLSEIKLTTAKSITFMDREFDGKNWKSKPFPAGGTSDASSGTIGVLDGDSCQGVAGTFFHELTHQQQPESMSWAEAELDAYTKSEQWAISKGFPETFPGFRTKDANGNFVPNAAKINEFVHHEYPVGVQEIISSGPNKGQVRLTDGTVRPPKVGDSVSGARIAKGEHEVDTSDWKCP</sequence>
<dbReference type="RefSeq" id="WP_095400185.1">
    <property type="nucleotide sequence ID" value="NZ_NQMX01000066.1"/>
</dbReference>
<dbReference type="Proteomes" id="UP000273734">
    <property type="component" value="Unassembled WGS sequence"/>
</dbReference>